<evidence type="ECO:0000313" key="6">
    <source>
        <dbReference type="Proteomes" id="UP000198281"/>
    </source>
</evidence>
<name>A0A239DVD6_9SPHN</name>
<dbReference type="EMBL" id="FZOS01000005">
    <property type="protein sequence ID" value="SNS35938.1"/>
    <property type="molecule type" value="Genomic_DNA"/>
</dbReference>
<dbReference type="SUPFAM" id="SSF53474">
    <property type="entry name" value="alpha/beta-Hydrolases"/>
    <property type="match status" value="1"/>
</dbReference>
<dbReference type="GO" id="GO:0016787">
    <property type="term" value="F:hydrolase activity"/>
    <property type="evidence" value="ECO:0007669"/>
    <property type="project" value="UniProtKB-KW"/>
</dbReference>
<keyword evidence="6" id="KW-1185">Reference proteome</keyword>
<dbReference type="OrthoDB" id="9806180at2"/>
<dbReference type="AlphaFoldDB" id="A0A239DVD6"/>
<dbReference type="Proteomes" id="UP000198281">
    <property type="component" value="Unassembled WGS sequence"/>
</dbReference>
<dbReference type="InterPro" id="IPR033140">
    <property type="entry name" value="Lipase_GDXG_put_SER_AS"/>
</dbReference>
<accession>A0A239DVD6</accession>
<dbReference type="RefSeq" id="WP_089218779.1">
    <property type="nucleotide sequence ID" value="NZ_FZOS01000005.1"/>
</dbReference>
<evidence type="ECO:0000256" key="1">
    <source>
        <dbReference type="ARBA" id="ARBA00010515"/>
    </source>
</evidence>
<keyword evidence="2" id="KW-0378">Hydrolase</keyword>
<dbReference type="PANTHER" id="PTHR48081:SF8">
    <property type="entry name" value="ALPHA_BETA HYDROLASE FOLD-3 DOMAIN-CONTAINING PROTEIN-RELATED"/>
    <property type="match status" value="1"/>
</dbReference>
<gene>
    <name evidence="5" type="ORF">SAMN06295912_10545</name>
</gene>
<dbReference type="InterPro" id="IPR029058">
    <property type="entry name" value="AB_hydrolase_fold"/>
</dbReference>
<dbReference type="InterPro" id="IPR013094">
    <property type="entry name" value="AB_hydrolase_3"/>
</dbReference>
<evidence type="ECO:0000313" key="5">
    <source>
        <dbReference type="EMBL" id="SNS35938.1"/>
    </source>
</evidence>
<dbReference type="InterPro" id="IPR050300">
    <property type="entry name" value="GDXG_lipolytic_enzyme"/>
</dbReference>
<dbReference type="PANTHER" id="PTHR48081">
    <property type="entry name" value="AB HYDROLASE SUPERFAMILY PROTEIN C4A8.06C"/>
    <property type="match status" value="1"/>
</dbReference>
<organism evidence="5 6">
    <name type="scientific">Edaphosphingomonas laterariae</name>
    <dbReference type="NCBI Taxonomy" id="861865"/>
    <lineage>
        <taxon>Bacteria</taxon>
        <taxon>Pseudomonadati</taxon>
        <taxon>Pseudomonadota</taxon>
        <taxon>Alphaproteobacteria</taxon>
        <taxon>Sphingomonadales</taxon>
        <taxon>Rhizorhabdaceae</taxon>
        <taxon>Edaphosphingomonas</taxon>
    </lineage>
</organism>
<reference evidence="6" key="1">
    <citation type="submission" date="2017-06" db="EMBL/GenBank/DDBJ databases">
        <authorList>
            <person name="Varghese N."/>
            <person name="Submissions S."/>
        </authorList>
    </citation>
    <scope>NUCLEOTIDE SEQUENCE [LARGE SCALE GENOMIC DNA]</scope>
    <source>
        <strain evidence="6">LNB2</strain>
    </source>
</reference>
<feature type="domain" description="Alpha/beta hydrolase fold-3" evidence="4">
    <location>
        <begin position="84"/>
        <end position="287"/>
    </location>
</feature>
<evidence type="ECO:0000256" key="3">
    <source>
        <dbReference type="PROSITE-ProRule" id="PRU10038"/>
    </source>
</evidence>
<proteinExistence type="inferred from homology"/>
<evidence type="ECO:0000259" key="4">
    <source>
        <dbReference type="Pfam" id="PF07859"/>
    </source>
</evidence>
<sequence length="325" mass="34133">MTDHFVRPDVRAMLDYVATAGAPKLHEMELAMARQMVAAGRDLLDLPVGPLAVIRDLAIPGPGGAPIPARLYDARGEREAGPVLVYYHGGGFVVGGLDSHEPICAEIARALDLPVVSVDYRLAPENPWPAAPEDCEAAARWIAASPAELGRTATGLVLAGDSAGGTLTIVTTLALRDAPAAVPVIAQWPIYPAPDPAGKYHSYRDFADGFFLDAAAMNWFHESYAADYADWRASPLKADHAGTPPTLIVTASLDPLRDSGRAYAAALVKAGVPTIYREATGNIHGFLNMRKAIPSSVADLAGCLLALKAIIVEADAAAALKEAAE</sequence>
<dbReference type="Pfam" id="PF07859">
    <property type="entry name" value="Abhydrolase_3"/>
    <property type="match status" value="1"/>
</dbReference>
<protein>
    <submittedName>
        <fullName evidence="5">Acetyl esterase</fullName>
    </submittedName>
</protein>
<dbReference type="PROSITE" id="PS01174">
    <property type="entry name" value="LIPASE_GDXG_SER"/>
    <property type="match status" value="1"/>
</dbReference>
<dbReference type="Gene3D" id="3.40.50.1820">
    <property type="entry name" value="alpha/beta hydrolase"/>
    <property type="match status" value="1"/>
</dbReference>
<feature type="active site" evidence="3">
    <location>
        <position position="162"/>
    </location>
</feature>
<comment type="similarity">
    <text evidence="1">Belongs to the 'GDXG' lipolytic enzyme family.</text>
</comment>
<evidence type="ECO:0000256" key="2">
    <source>
        <dbReference type="ARBA" id="ARBA00022801"/>
    </source>
</evidence>